<dbReference type="PRINTS" id="PR00364">
    <property type="entry name" value="DISEASERSIST"/>
</dbReference>
<dbReference type="Pfam" id="PF13401">
    <property type="entry name" value="AAA_22"/>
    <property type="match status" value="1"/>
</dbReference>
<dbReference type="PROSITE" id="PS00622">
    <property type="entry name" value="HTH_LUXR_1"/>
    <property type="match status" value="1"/>
</dbReference>
<accession>A0ABW3ERK9</accession>
<gene>
    <name evidence="2" type="ORF">ACFQ11_15890</name>
</gene>
<dbReference type="SUPFAM" id="SSF48452">
    <property type="entry name" value="TPR-like"/>
    <property type="match status" value="1"/>
</dbReference>
<dbReference type="CDD" id="cd06170">
    <property type="entry name" value="LuxR_C_like"/>
    <property type="match status" value="1"/>
</dbReference>
<dbReference type="PRINTS" id="PR00038">
    <property type="entry name" value="HTHLUXR"/>
</dbReference>
<feature type="domain" description="HTH luxR-type" evidence="1">
    <location>
        <begin position="689"/>
        <end position="754"/>
    </location>
</feature>
<evidence type="ECO:0000313" key="2">
    <source>
        <dbReference type="EMBL" id="MFD0901882.1"/>
    </source>
</evidence>
<dbReference type="Gene3D" id="3.40.50.300">
    <property type="entry name" value="P-loop containing nucleotide triphosphate hydrolases"/>
    <property type="match status" value="1"/>
</dbReference>
<sequence length="754" mass="81589">MDLPRIDTSYVGRRREATEVRAALAAGRLVTLTGPGGVGKTRLATAVAARLAPGFGDGAVFVDLTELRDGALLPDLVATRLGLHNRSGRPALRLVLDHLRGRALLLVLDNCEHVVDEAAAFAAAVLAECDGVTMLGTSRQSLGVAGERLLRVPSLAVPAEDVASSPAESARYDAVRLFVDRAAAIVPGFELTAGNAPAVVRICRHLDGLPLAIELAAARLRSLSPRQVADRLTRHLPLLTAGPRTAPERQRTLRATIDWSFSLCSPAEQAVWLRASVFAGTFDLAAAEHVCAGPGVAPEGVLDAVDGLLDKSVLVREDHGDGVRYRMLETLRERGQELLEGTGERRLVSARHRDWIDRLTASADANWVGPEQLSWIDRLRVEQANVRAALEWSLTEPGEAGAVLRIASRLDEYWTFFGHSLECRQWLDRALAATSSDHPDRPRALAMCALHAVWHLDLDAAMRRLAEAAELAEPRDELLHALTSYVRALAAQISTDAGAADLAAEAAAVFRAHGDVRRELHPLWIFGVSTGYRKGDIAEGRRALRRMLELCEARGETRYRAMAQFGLAYLEVERGDVELSERLARESLRNLMQIGAGSGTAYLLDSLAWIADRKGEHVRAATLFGAAATLWRAIGSAPEIAVSGPHRAHRTSTLAVLGEERFGRAFAAGRAMSGAEAARFALGEAAPAAGARPGSLTGRQWQVAGLVAEGLSNRDIADKLVISQRTVDTHVQHILDKLGFRKRAQIATWFTERR</sequence>
<dbReference type="PANTHER" id="PTHR47691:SF3">
    <property type="entry name" value="HTH-TYPE TRANSCRIPTIONAL REGULATOR RV0890C-RELATED"/>
    <property type="match status" value="1"/>
</dbReference>
<dbReference type="PANTHER" id="PTHR47691">
    <property type="entry name" value="REGULATOR-RELATED"/>
    <property type="match status" value="1"/>
</dbReference>
<dbReference type="PROSITE" id="PS50043">
    <property type="entry name" value="HTH_LUXR_2"/>
    <property type="match status" value="1"/>
</dbReference>
<dbReference type="SUPFAM" id="SSF46894">
    <property type="entry name" value="C-terminal effector domain of the bipartite response regulators"/>
    <property type="match status" value="1"/>
</dbReference>
<comment type="caution">
    <text evidence="2">The sequence shown here is derived from an EMBL/GenBank/DDBJ whole genome shotgun (WGS) entry which is preliminary data.</text>
</comment>
<dbReference type="SUPFAM" id="SSF52540">
    <property type="entry name" value="P-loop containing nucleoside triphosphate hydrolases"/>
    <property type="match status" value="1"/>
</dbReference>
<dbReference type="InterPro" id="IPR016032">
    <property type="entry name" value="Sig_transdc_resp-reg_C-effctor"/>
</dbReference>
<dbReference type="InterPro" id="IPR049945">
    <property type="entry name" value="AAA_22"/>
</dbReference>
<evidence type="ECO:0000313" key="3">
    <source>
        <dbReference type="Proteomes" id="UP001596972"/>
    </source>
</evidence>
<dbReference type="SMART" id="SM00382">
    <property type="entry name" value="AAA"/>
    <property type="match status" value="1"/>
</dbReference>
<name>A0ABW3ERK9_9ACTN</name>
<organism evidence="2 3">
    <name type="scientific">Actinomadura sediminis</name>
    <dbReference type="NCBI Taxonomy" id="1038904"/>
    <lineage>
        <taxon>Bacteria</taxon>
        <taxon>Bacillati</taxon>
        <taxon>Actinomycetota</taxon>
        <taxon>Actinomycetes</taxon>
        <taxon>Streptosporangiales</taxon>
        <taxon>Thermomonosporaceae</taxon>
        <taxon>Actinomadura</taxon>
    </lineage>
</organism>
<dbReference type="InterPro" id="IPR003593">
    <property type="entry name" value="AAA+_ATPase"/>
</dbReference>
<dbReference type="RefSeq" id="WP_378299109.1">
    <property type="nucleotide sequence ID" value="NZ_JBHTJA010000027.1"/>
</dbReference>
<proteinExistence type="predicted"/>
<reference evidence="3" key="1">
    <citation type="journal article" date="2019" name="Int. J. Syst. Evol. Microbiol.">
        <title>The Global Catalogue of Microorganisms (GCM) 10K type strain sequencing project: providing services to taxonomists for standard genome sequencing and annotation.</title>
        <authorList>
            <consortium name="The Broad Institute Genomics Platform"/>
            <consortium name="The Broad Institute Genome Sequencing Center for Infectious Disease"/>
            <person name="Wu L."/>
            <person name="Ma J."/>
        </authorList>
    </citation>
    <scope>NUCLEOTIDE SEQUENCE [LARGE SCALE GENOMIC DNA]</scope>
    <source>
        <strain evidence="3">JCM 31202</strain>
    </source>
</reference>
<dbReference type="InterPro" id="IPR036388">
    <property type="entry name" value="WH-like_DNA-bd_sf"/>
</dbReference>
<dbReference type="Gene3D" id="1.10.10.10">
    <property type="entry name" value="Winged helix-like DNA-binding domain superfamily/Winged helix DNA-binding domain"/>
    <property type="match status" value="1"/>
</dbReference>
<dbReference type="SMART" id="SM00421">
    <property type="entry name" value="HTH_LUXR"/>
    <property type="match status" value="1"/>
</dbReference>
<dbReference type="EMBL" id="JBHTJA010000027">
    <property type="protein sequence ID" value="MFD0901882.1"/>
    <property type="molecule type" value="Genomic_DNA"/>
</dbReference>
<evidence type="ECO:0000259" key="1">
    <source>
        <dbReference type="PROSITE" id="PS50043"/>
    </source>
</evidence>
<dbReference type="Proteomes" id="UP001596972">
    <property type="component" value="Unassembled WGS sequence"/>
</dbReference>
<dbReference type="InterPro" id="IPR011990">
    <property type="entry name" value="TPR-like_helical_dom_sf"/>
</dbReference>
<dbReference type="InterPro" id="IPR000792">
    <property type="entry name" value="Tscrpt_reg_LuxR_C"/>
</dbReference>
<dbReference type="Gene3D" id="1.25.40.10">
    <property type="entry name" value="Tetratricopeptide repeat domain"/>
    <property type="match status" value="1"/>
</dbReference>
<protein>
    <submittedName>
        <fullName evidence="2">LuxR C-terminal-related transcriptional regulator</fullName>
    </submittedName>
</protein>
<keyword evidence="3" id="KW-1185">Reference proteome</keyword>
<dbReference type="Pfam" id="PF00196">
    <property type="entry name" value="GerE"/>
    <property type="match status" value="1"/>
</dbReference>
<dbReference type="InterPro" id="IPR027417">
    <property type="entry name" value="P-loop_NTPase"/>
</dbReference>